<keyword evidence="1" id="KW-0812">Transmembrane</keyword>
<name>A0ABS6SFU7_9SPHN</name>
<evidence type="ECO:0000313" key="3">
    <source>
        <dbReference type="Proteomes" id="UP000722336"/>
    </source>
</evidence>
<proteinExistence type="predicted"/>
<evidence type="ECO:0000313" key="2">
    <source>
        <dbReference type="EMBL" id="MBV7256923.1"/>
    </source>
</evidence>
<keyword evidence="3" id="KW-1185">Reference proteome</keyword>
<feature type="transmembrane region" description="Helical" evidence="1">
    <location>
        <begin position="226"/>
        <end position="256"/>
    </location>
</feature>
<accession>A0ABS6SFU7</accession>
<sequence length="380" mass="39771">MSAAILFAKRDAPSGARIAGIPVAGRTVIERQAEIARRLGAQRLIVMVERMPPDVARAIERLRQDWDDVDVMHDTALLKGAIGDSGDVTVVRDGVLFAPGIVQEFATADKGSIVAVRDADEADRLSDQKMTDNAVTAGLARYPAAVFKAALAQVGDWDLELALPRAARAAGTLTPFSLPEPASALEVSDARGAERWLGGAQGTGRAAQFSMPLMRALARRHVEPDWLIVAGSAFSLVAVGLCVSGFILAGLAMALLGTLVHAAGHPLSHLTLGAPHPRWWRLLRPGHWELGIIAAIAANGPAALIAVGCGLLAAIVLDRRQRRLGGAGLRRGRGTVLRLSLAMVALAATGSAAIALGAALAATVGSIFWRQQRQIEASVA</sequence>
<dbReference type="RefSeq" id="WP_218445761.1">
    <property type="nucleotide sequence ID" value="NZ_JAGSPA010000003.1"/>
</dbReference>
<evidence type="ECO:0008006" key="4">
    <source>
        <dbReference type="Google" id="ProtNLM"/>
    </source>
</evidence>
<reference evidence="2 3" key="1">
    <citation type="submission" date="2021-04" db="EMBL/GenBank/DDBJ databases">
        <authorList>
            <person name="Pira H."/>
            <person name="Risdian C."/>
            <person name="Wink J."/>
        </authorList>
    </citation>
    <scope>NUCLEOTIDE SEQUENCE [LARGE SCALE GENOMIC DNA]</scope>
    <source>
        <strain evidence="2 3">WHA3</strain>
    </source>
</reference>
<gene>
    <name evidence="2" type="ORF">KCG44_09020</name>
</gene>
<comment type="caution">
    <text evidence="2">The sequence shown here is derived from an EMBL/GenBank/DDBJ whole genome shotgun (WGS) entry which is preliminary data.</text>
</comment>
<protein>
    <recommendedName>
        <fullName evidence="4">MobA-like NTP transferase domain-containing protein</fullName>
    </recommendedName>
</protein>
<feature type="transmembrane region" description="Helical" evidence="1">
    <location>
        <begin position="290"/>
        <end position="315"/>
    </location>
</feature>
<feature type="transmembrane region" description="Helical" evidence="1">
    <location>
        <begin position="336"/>
        <end position="369"/>
    </location>
</feature>
<keyword evidence="1" id="KW-0472">Membrane</keyword>
<dbReference type="EMBL" id="JAGSPA010000003">
    <property type="protein sequence ID" value="MBV7256923.1"/>
    <property type="molecule type" value="Genomic_DNA"/>
</dbReference>
<keyword evidence="1" id="KW-1133">Transmembrane helix</keyword>
<dbReference type="Proteomes" id="UP000722336">
    <property type="component" value="Unassembled WGS sequence"/>
</dbReference>
<evidence type="ECO:0000256" key="1">
    <source>
        <dbReference type="SAM" id="Phobius"/>
    </source>
</evidence>
<organism evidence="2 3">
    <name type="scientific">Pacificimonas pallii</name>
    <dbReference type="NCBI Taxonomy" id="2827236"/>
    <lineage>
        <taxon>Bacteria</taxon>
        <taxon>Pseudomonadati</taxon>
        <taxon>Pseudomonadota</taxon>
        <taxon>Alphaproteobacteria</taxon>
        <taxon>Sphingomonadales</taxon>
        <taxon>Sphingosinicellaceae</taxon>
        <taxon>Pacificimonas</taxon>
    </lineage>
</organism>